<dbReference type="InterPro" id="IPR005174">
    <property type="entry name" value="KIB1-4_b-propeller"/>
</dbReference>
<evidence type="ECO:0000259" key="1">
    <source>
        <dbReference type="Pfam" id="PF03478"/>
    </source>
</evidence>
<name>A0A5A7PXP0_STRAF</name>
<dbReference type="PANTHER" id="PTHR40891">
    <property type="entry name" value="DUF295 DOMAIN-CONTAINING PROTEIN"/>
    <property type="match status" value="1"/>
</dbReference>
<dbReference type="Pfam" id="PF03478">
    <property type="entry name" value="Beta-prop_KIB1-4"/>
    <property type="match status" value="1"/>
</dbReference>
<proteinExistence type="predicted"/>
<protein>
    <recommendedName>
        <fullName evidence="1">KIB1-4 beta-propeller domain-containing protein</fullName>
    </recommendedName>
</protein>
<dbReference type="AlphaFoldDB" id="A0A5A7PXP0"/>
<gene>
    <name evidence="2" type="ORF">STAS_14069</name>
</gene>
<comment type="caution">
    <text evidence="2">The sequence shown here is derived from an EMBL/GenBank/DDBJ whole genome shotgun (WGS) entry which is preliminary data.</text>
</comment>
<keyword evidence="3" id="KW-1185">Reference proteome</keyword>
<dbReference type="Proteomes" id="UP000325081">
    <property type="component" value="Unassembled WGS sequence"/>
</dbReference>
<dbReference type="EMBL" id="BKCP01005405">
    <property type="protein sequence ID" value="GER37643.1"/>
    <property type="molecule type" value="Genomic_DNA"/>
</dbReference>
<feature type="domain" description="KIB1-4 beta-propeller" evidence="1">
    <location>
        <begin position="11"/>
        <end position="104"/>
    </location>
</feature>
<evidence type="ECO:0000313" key="3">
    <source>
        <dbReference type="Proteomes" id="UP000325081"/>
    </source>
</evidence>
<reference evidence="3" key="1">
    <citation type="journal article" date="2019" name="Curr. Biol.">
        <title>Genome Sequence of Striga asiatica Provides Insight into the Evolution of Plant Parasitism.</title>
        <authorList>
            <person name="Yoshida S."/>
            <person name="Kim S."/>
            <person name="Wafula E.K."/>
            <person name="Tanskanen J."/>
            <person name="Kim Y.M."/>
            <person name="Honaas L."/>
            <person name="Yang Z."/>
            <person name="Spallek T."/>
            <person name="Conn C.E."/>
            <person name="Ichihashi Y."/>
            <person name="Cheong K."/>
            <person name="Cui S."/>
            <person name="Der J.P."/>
            <person name="Gundlach H."/>
            <person name="Jiao Y."/>
            <person name="Hori C."/>
            <person name="Ishida J.K."/>
            <person name="Kasahara H."/>
            <person name="Kiba T."/>
            <person name="Kim M.S."/>
            <person name="Koo N."/>
            <person name="Laohavisit A."/>
            <person name="Lee Y.H."/>
            <person name="Lumba S."/>
            <person name="McCourt P."/>
            <person name="Mortimer J.C."/>
            <person name="Mutuku J.M."/>
            <person name="Nomura T."/>
            <person name="Sasaki-Sekimoto Y."/>
            <person name="Seto Y."/>
            <person name="Wang Y."/>
            <person name="Wakatake T."/>
            <person name="Sakakibara H."/>
            <person name="Demura T."/>
            <person name="Yamaguchi S."/>
            <person name="Yoneyama K."/>
            <person name="Manabe R.I."/>
            <person name="Nelson D.C."/>
            <person name="Schulman A.H."/>
            <person name="Timko M.P."/>
            <person name="dePamphilis C.W."/>
            <person name="Choi D."/>
            <person name="Shirasu K."/>
        </authorList>
    </citation>
    <scope>NUCLEOTIDE SEQUENCE [LARGE SCALE GENOMIC DNA]</scope>
    <source>
        <strain evidence="3">cv. UVA1</strain>
    </source>
</reference>
<organism evidence="2 3">
    <name type="scientific">Striga asiatica</name>
    <name type="common">Asiatic witchweed</name>
    <name type="synonym">Buchnera asiatica</name>
    <dbReference type="NCBI Taxonomy" id="4170"/>
    <lineage>
        <taxon>Eukaryota</taxon>
        <taxon>Viridiplantae</taxon>
        <taxon>Streptophyta</taxon>
        <taxon>Embryophyta</taxon>
        <taxon>Tracheophyta</taxon>
        <taxon>Spermatophyta</taxon>
        <taxon>Magnoliopsida</taxon>
        <taxon>eudicotyledons</taxon>
        <taxon>Gunneridae</taxon>
        <taxon>Pentapetalae</taxon>
        <taxon>asterids</taxon>
        <taxon>lamiids</taxon>
        <taxon>Lamiales</taxon>
        <taxon>Orobanchaceae</taxon>
        <taxon>Buchnereae</taxon>
        <taxon>Striga</taxon>
    </lineage>
</organism>
<dbReference type="PANTHER" id="PTHR40891:SF1">
    <property type="entry name" value="DUF295 DOMAIN-CONTAINING PROTEIN"/>
    <property type="match status" value="1"/>
</dbReference>
<accession>A0A5A7PXP0</accession>
<evidence type="ECO:0000313" key="2">
    <source>
        <dbReference type="EMBL" id="GER37643.1"/>
    </source>
</evidence>
<sequence length="145" mass="16248">MARNKCVMWHEDHLIEAPGGRGLLLVVKLMRGYPVEGGEEFKVFRVEVAGRVECVELDSLDDWTLFVNHRGGGFCRLSSTGGGVCRPNSIYYTDKKGRAANVYDLGEKSTTRLLPFRAAGRYFSLSEWVDLPNIPEPEAELEVEP</sequence>
<dbReference type="OrthoDB" id="817791at2759"/>